<evidence type="ECO:0000256" key="2">
    <source>
        <dbReference type="ARBA" id="ARBA00023235"/>
    </source>
</evidence>
<comment type="caution">
    <text evidence="3">The sequence shown here is derived from an EMBL/GenBank/DDBJ whole genome shotgun (WGS) entry which is preliminary data.</text>
</comment>
<keyword evidence="2" id="KW-0413">Isomerase</keyword>
<dbReference type="InterPro" id="IPR034116">
    <property type="entry name" value="AGE_dom"/>
</dbReference>
<dbReference type="Pfam" id="PF07221">
    <property type="entry name" value="GlcNAc_2-epim"/>
    <property type="match status" value="1"/>
</dbReference>
<comment type="similarity">
    <text evidence="1">Belongs to the N-acylglucosamine 2-epimerase family.</text>
</comment>
<dbReference type="RefSeq" id="WP_340276505.1">
    <property type="nucleotide sequence ID" value="NZ_JBAKIA010000015.1"/>
</dbReference>
<dbReference type="InterPro" id="IPR012341">
    <property type="entry name" value="6hp_glycosidase-like_sf"/>
</dbReference>
<evidence type="ECO:0000313" key="4">
    <source>
        <dbReference type="Proteomes" id="UP001385499"/>
    </source>
</evidence>
<gene>
    <name evidence="3" type="ORF">V6575_18750</name>
</gene>
<dbReference type="CDD" id="cd00249">
    <property type="entry name" value="AGE"/>
    <property type="match status" value="1"/>
</dbReference>
<accession>A0ABU8TPP0</accession>
<sequence>MSAALQTELETEIRHTSDRFISWLTHDALPVWLHEGVDQRHGGFYEAIDPADVKGCSVAKRARVQPRQIYSFIEAGNLGWTGPWQKTVEAGLDWYLAHYRHPDGTFASAVQPDGTVSDETFDLYNQAFAFFAYSQAAAALPDRAESLMADARSLLTHLRSEYGHSERGFREANPDCAPLCSNPHMHLFEASQALELIDTTGPWIALTDEIANLAMDRFIDPINGGEREFFDLDWSPMPDDRGRVMEPGHQFEWCWLLARWGILRGNAKAIQMARRLYQIGESYGIDRDRQVAIMALNDDFSVRDPLARLWGQTEWIKAAVILAEHSSGPERTAYLQDILRASNALFLYLDAAPKGLWRDKLNANGEFVEEPAPASSLYHIVCAISELHRFTKEQTLGPS</sequence>
<keyword evidence="4" id="KW-1185">Reference proteome</keyword>
<dbReference type="Gene3D" id="1.50.10.10">
    <property type="match status" value="1"/>
</dbReference>
<protein>
    <submittedName>
        <fullName evidence="3">AGE family epimerase/isomerase</fullName>
    </submittedName>
</protein>
<dbReference type="InterPro" id="IPR008928">
    <property type="entry name" value="6-hairpin_glycosidase_sf"/>
</dbReference>
<dbReference type="EMBL" id="JBAKIA010000015">
    <property type="protein sequence ID" value="MEJ8476136.1"/>
    <property type="molecule type" value="Genomic_DNA"/>
</dbReference>
<evidence type="ECO:0000313" key="3">
    <source>
        <dbReference type="EMBL" id="MEJ8476136.1"/>
    </source>
</evidence>
<evidence type="ECO:0000256" key="1">
    <source>
        <dbReference type="ARBA" id="ARBA00008558"/>
    </source>
</evidence>
<dbReference type="PANTHER" id="PTHR15108">
    <property type="entry name" value="N-ACYLGLUCOSAMINE-2-EPIMERASE"/>
    <property type="match status" value="1"/>
</dbReference>
<dbReference type="SUPFAM" id="SSF48208">
    <property type="entry name" value="Six-hairpin glycosidases"/>
    <property type="match status" value="1"/>
</dbReference>
<name>A0ABU8TPP0_9HYPH</name>
<organism evidence="3 4">
    <name type="scientific">Roseibium algae</name>
    <dbReference type="NCBI Taxonomy" id="3123038"/>
    <lineage>
        <taxon>Bacteria</taxon>
        <taxon>Pseudomonadati</taxon>
        <taxon>Pseudomonadota</taxon>
        <taxon>Alphaproteobacteria</taxon>
        <taxon>Hyphomicrobiales</taxon>
        <taxon>Stappiaceae</taxon>
        <taxon>Roseibium</taxon>
    </lineage>
</organism>
<dbReference type="Proteomes" id="UP001385499">
    <property type="component" value="Unassembled WGS sequence"/>
</dbReference>
<dbReference type="InterPro" id="IPR010819">
    <property type="entry name" value="AGE/CE"/>
</dbReference>
<reference evidence="3 4" key="1">
    <citation type="submission" date="2024-02" db="EMBL/GenBank/DDBJ databases">
        <title>Roseibium algae sp. nov., isolated from marine alga (Grateloupia sp.), showing potential in myo-inositol conversion.</title>
        <authorList>
            <person name="Wang Y."/>
        </authorList>
    </citation>
    <scope>NUCLEOTIDE SEQUENCE [LARGE SCALE GENOMIC DNA]</scope>
    <source>
        <strain evidence="3 4">H3510</strain>
    </source>
</reference>
<proteinExistence type="inferred from homology"/>